<comment type="subcellular location">
    <subcellularLocation>
        <location evidence="11">Cytoplasm</location>
    </subcellularLocation>
</comment>
<comment type="catalytic activity">
    <reaction evidence="2">
        <text>1-(5-phospho-beta-D-ribosyl)-ATP + H2O = 1-(5-phospho-beta-D-ribosyl)-5'-AMP + diphosphate + H(+)</text>
        <dbReference type="Rhea" id="RHEA:22828"/>
        <dbReference type="ChEBI" id="CHEBI:15377"/>
        <dbReference type="ChEBI" id="CHEBI:15378"/>
        <dbReference type="ChEBI" id="CHEBI:33019"/>
        <dbReference type="ChEBI" id="CHEBI:59457"/>
        <dbReference type="ChEBI" id="CHEBI:73183"/>
        <dbReference type="EC" id="3.6.1.31"/>
    </reaction>
</comment>
<dbReference type="Pfam" id="PF01502">
    <property type="entry name" value="PRA-CH"/>
    <property type="match status" value="1"/>
</dbReference>
<evidence type="ECO:0000256" key="5">
    <source>
        <dbReference type="ARBA" id="ARBA00007731"/>
    </source>
</evidence>
<dbReference type="HAMAP" id="MF_01021">
    <property type="entry name" value="HisI"/>
    <property type="match status" value="1"/>
</dbReference>
<comment type="similarity">
    <text evidence="6">In the N-terminal section; belongs to the PRA-CH family.</text>
</comment>
<dbReference type="GO" id="GO:0000105">
    <property type="term" value="P:L-histidine biosynthetic process"/>
    <property type="evidence" value="ECO:0007669"/>
    <property type="project" value="UniProtKB-UniRule"/>
</dbReference>
<protein>
    <recommendedName>
        <fullName evidence="11">Phosphoribosyl-AMP cyclohydrolase</fullName>
        <shortName evidence="11">PRA-CH</shortName>
        <ecNumber evidence="11">3.5.4.19</ecNumber>
    </recommendedName>
</protein>
<evidence type="ECO:0000256" key="11">
    <source>
        <dbReference type="HAMAP-Rule" id="MF_01021"/>
    </source>
</evidence>
<dbReference type="Gene3D" id="3.10.20.810">
    <property type="entry name" value="Phosphoribosyl-AMP cyclohydrolase"/>
    <property type="match status" value="1"/>
</dbReference>
<evidence type="ECO:0000256" key="9">
    <source>
        <dbReference type="ARBA" id="ARBA00022801"/>
    </source>
</evidence>
<gene>
    <name evidence="11 13" type="primary">hisI</name>
    <name evidence="13" type="ORF">DDIC_11800</name>
</gene>
<keyword evidence="11" id="KW-0862">Zinc</keyword>
<dbReference type="PANTHER" id="PTHR42945:SF1">
    <property type="entry name" value="HISTIDINE BIOSYNTHESIS BIFUNCTIONAL PROTEIN HIS7"/>
    <property type="match status" value="1"/>
</dbReference>
<evidence type="ECO:0000259" key="12">
    <source>
        <dbReference type="Pfam" id="PF01502"/>
    </source>
</evidence>
<keyword evidence="11" id="KW-0479">Metal-binding</keyword>
<proteinExistence type="inferred from homology"/>
<keyword evidence="10 11" id="KW-0368">Histidine biosynthesis</keyword>
<keyword evidence="8 11" id="KW-0028">Amino-acid biosynthesis</keyword>
<comment type="catalytic activity">
    <reaction evidence="1 11">
        <text>1-(5-phospho-beta-D-ribosyl)-5'-AMP + H2O = 1-(5-phospho-beta-D-ribosyl)-5-[(5-phospho-beta-D-ribosylamino)methylideneamino]imidazole-4-carboxamide</text>
        <dbReference type="Rhea" id="RHEA:20049"/>
        <dbReference type="ChEBI" id="CHEBI:15377"/>
        <dbReference type="ChEBI" id="CHEBI:58435"/>
        <dbReference type="ChEBI" id="CHEBI:59457"/>
        <dbReference type="EC" id="3.5.4.19"/>
    </reaction>
</comment>
<feature type="binding site" evidence="11">
    <location>
        <position position="91"/>
    </location>
    <ligand>
        <name>Mg(2+)</name>
        <dbReference type="ChEBI" id="CHEBI:18420"/>
    </ligand>
</feature>
<evidence type="ECO:0000313" key="13">
    <source>
        <dbReference type="EMBL" id="QCC86545.1"/>
    </source>
</evidence>
<feature type="binding site" evidence="11">
    <location>
        <position position="112"/>
    </location>
    <ligand>
        <name>Zn(2+)</name>
        <dbReference type="ChEBI" id="CHEBI:29105"/>
        <note>ligand shared between dimeric partners</note>
    </ligand>
</feature>
<dbReference type="OrthoDB" id="9795769at2"/>
<dbReference type="GO" id="GO:0004635">
    <property type="term" value="F:phosphoribosyl-AMP cyclohydrolase activity"/>
    <property type="evidence" value="ECO:0007669"/>
    <property type="project" value="UniProtKB-UniRule"/>
</dbReference>
<dbReference type="InterPro" id="IPR002496">
    <property type="entry name" value="PRib_AMP_CycHydrolase_dom"/>
</dbReference>
<accession>A0A4P7UJB3</accession>
<dbReference type="GO" id="GO:0008270">
    <property type="term" value="F:zinc ion binding"/>
    <property type="evidence" value="ECO:0007669"/>
    <property type="project" value="UniProtKB-UniRule"/>
</dbReference>
<comment type="pathway">
    <text evidence="3 11">Amino-acid biosynthesis; L-histidine biosynthesis; L-histidine from 5-phospho-alpha-D-ribose 1-diphosphate: step 3/9.</text>
</comment>
<comment type="similarity">
    <text evidence="11">Belongs to the PRA-CH family.</text>
</comment>
<keyword evidence="7 11" id="KW-0963">Cytoplasm</keyword>
<dbReference type="AlphaFoldDB" id="A0A4P7UJB3"/>
<dbReference type="RefSeq" id="WP_136400620.1">
    <property type="nucleotide sequence ID" value="NZ_CP036295.1"/>
</dbReference>
<dbReference type="GO" id="GO:0000287">
    <property type="term" value="F:magnesium ion binding"/>
    <property type="evidence" value="ECO:0007669"/>
    <property type="project" value="UniProtKB-UniRule"/>
</dbReference>
<dbReference type="GO" id="GO:0004636">
    <property type="term" value="F:phosphoribosyl-ATP diphosphatase activity"/>
    <property type="evidence" value="ECO:0007669"/>
    <property type="project" value="UniProtKB-EC"/>
</dbReference>
<dbReference type="EMBL" id="CP036295">
    <property type="protein sequence ID" value="QCC86545.1"/>
    <property type="molecule type" value="Genomic_DNA"/>
</dbReference>
<evidence type="ECO:0000256" key="3">
    <source>
        <dbReference type="ARBA" id="ARBA00005169"/>
    </source>
</evidence>
<keyword evidence="9 11" id="KW-0378">Hydrolase</keyword>
<evidence type="ECO:0000256" key="10">
    <source>
        <dbReference type="ARBA" id="ARBA00023102"/>
    </source>
</evidence>
<dbReference type="InterPro" id="IPR026660">
    <property type="entry name" value="PRA-CH"/>
</dbReference>
<sequence>MSSTHNVGEALEDNSGFSPDFSKGLLPAIAQDSDNGEVLMLAYMNEDAWRKTLETGEAHYWSRSRKELWHKGGTSGNVQKVRSVRLDCDNDTILLLIEQIGGAACHTGRRSCFYRELKQGSVRECSPQVFDPKKVYGR</sequence>
<dbReference type="UniPathway" id="UPA00031">
    <property type="reaction ID" value="UER00008"/>
</dbReference>
<evidence type="ECO:0000256" key="7">
    <source>
        <dbReference type="ARBA" id="ARBA00022490"/>
    </source>
</evidence>
<name>A0A4P7UJB3_DESDE</name>
<dbReference type="SUPFAM" id="SSF141734">
    <property type="entry name" value="HisI-like"/>
    <property type="match status" value="1"/>
</dbReference>
<dbReference type="GO" id="GO:0005737">
    <property type="term" value="C:cytoplasm"/>
    <property type="evidence" value="ECO:0007669"/>
    <property type="project" value="UniProtKB-SubCell"/>
</dbReference>
<evidence type="ECO:0000256" key="8">
    <source>
        <dbReference type="ARBA" id="ARBA00022605"/>
    </source>
</evidence>
<evidence type="ECO:0000313" key="14">
    <source>
        <dbReference type="Proteomes" id="UP000297065"/>
    </source>
</evidence>
<comment type="subunit">
    <text evidence="11">Homodimer.</text>
</comment>
<evidence type="ECO:0000256" key="6">
    <source>
        <dbReference type="ARBA" id="ARBA00008299"/>
    </source>
</evidence>
<comment type="function">
    <text evidence="11">Catalyzes the hydrolysis of the adenine ring of phosphoribosyl-AMP.</text>
</comment>
<organism evidence="13 14">
    <name type="scientific">Desulfovibrio desulfuricans</name>
    <dbReference type="NCBI Taxonomy" id="876"/>
    <lineage>
        <taxon>Bacteria</taxon>
        <taxon>Pseudomonadati</taxon>
        <taxon>Thermodesulfobacteriota</taxon>
        <taxon>Desulfovibrionia</taxon>
        <taxon>Desulfovibrionales</taxon>
        <taxon>Desulfovibrionaceae</taxon>
        <taxon>Desulfovibrio</taxon>
    </lineage>
</organism>
<dbReference type="Proteomes" id="UP000297065">
    <property type="component" value="Chromosome"/>
</dbReference>
<keyword evidence="11" id="KW-0460">Magnesium</keyword>
<dbReference type="EC" id="3.5.4.19" evidence="11"/>
<feature type="binding site" evidence="11">
    <location>
        <position position="88"/>
    </location>
    <ligand>
        <name>Zn(2+)</name>
        <dbReference type="ChEBI" id="CHEBI:29105"/>
        <note>ligand shared between dimeric partners</note>
    </ligand>
</feature>
<feature type="binding site" evidence="11">
    <location>
        <position position="89"/>
    </location>
    <ligand>
        <name>Mg(2+)</name>
        <dbReference type="ChEBI" id="CHEBI:18420"/>
    </ligand>
</feature>
<dbReference type="FunFam" id="3.10.20.810:FF:000001">
    <property type="entry name" value="Histidine biosynthesis bifunctional protein HisIE"/>
    <property type="match status" value="1"/>
</dbReference>
<comment type="pathway">
    <text evidence="4">Amino-acid biosynthesis; L-histidine biosynthesis; L-histidine from 5-phospho-alpha-D-ribose 1-diphosphate: step 2/9.</text>
</comment>
<comment type="similarity">
    <text evidence="5">In the C-terminal section; belongs to the PRA-PH family.</text>
</comment>
<dbReference type="InterPro" id="IPR038019">
    <property type="entry name" value="PRib_AMP_CycHydrolase_sf"/>
</dbReference>
<evidence type="ECO:0000256" key="1">
    <source>
        <dbReference type="ARBA" id="ARBA00000024"/>
    </source>
</evidence>
<dbReference type="NCBIfam" id="NF000768">
    <property type="entry name" value="PRK00051.1"/>
    <property type="match status" value="1"/>
</dbReference>
<dbReference type="PANTHER" id="PTHR42945">
    <property type="entry name" value="HISTIDINE BIOSYNTHESIS BIFUNCTIONAL PROTEIN"/>
    <property type="match status" value="1"/>
</dbReference>
<reference evidence="13 14" key="1">
    <citation type="submission" date="2019-02" db="EMBL/GenBank/DDBJ databases">
        <title>Complete Genome Sequence of Desulfovibrio desulfuricans IC1, a Sulfonate Utilizing Anaerobe.</title>
        <authorList>
            <person name="Day L.A."/>
            <person name="De Leon K.B."/>
            <person name="Wall J.D."/>
        </authorList>
    </citation>
    <scope>NUCLEOTIDE SEQUENCE [LARGE SCALE GENOMIC DNA]</scope>
    <source>
        <strain evidence="13 14">IC1</strain>
    </source>
</reference>
<feature type="domain" description="Phosphoribosyl-AMP cyclohydrolase" evidence="12">
    <location>
        <begin position="40"/>
        <end position="114"/>
    </location>
</feature>
<comment type="cofactor">
    <cofactor evidence="11">
        <name>Zn(2+)</name>
        <dbReference type="ChEBI" id="CHEBI:29105"/>
    </cofactor>
    <text evidence="11">Binds 1 zinc ion per subunit.</text>
</comment>
<feature type="binding site" evidence="11">
    <location>
        <position position="87"/>
    </location>
    <ligand>
        <name>Mg(2+)</name>
        <dbReference type="ChEBI" id="CHEBI:18420"/>
    </ligand>
</feature>
<evidence type="ECO:0000256" key="4">
    <source>
        <dbReference type="ARBA" id="ARBA00005204"/>
    </source>
</evidence>
<dbReference type="Gene3D" id="4.10.80.70">
    <property type="match status" value="1"/>
</dbReference>
<evidence type="ECO:0000256" key="2">
    <source>
        <dbReference type="ARBA" id="ARBA00001460"/>
    </source>
</evidence>
<feature type="binding site" evidence="11">
    <location>
        <position position="105"/>
    </location>
    <ligand>
        <name>Zn(2+)</name>
        <dbReference type="ChEBI" id="CHEBI:29105"/>
        <note>ligand shared between dimeric partners</note>
    </ligand>
</feature>
<comment type="cofactor">
    <cofactor evidence="11">
        <name>Mg(2+)</name>
        <dbReference type="ChEBI" id="CHEBI:18420"/>
    </cofactor>
    <text evidence="11">Binds 1 Mg(2+) ion per subunit.</text>
</comment>